<proteinExistence type="predicted"/>
<keyword evidence="2" id="KW-1185">Reference proteome</keyword>
<organism evidence="1 2">
    <name type="scientific">Bacteriovorax stolpii</name>
    <name type="common">Bdellovibrio stolpii</name>
    <dbReference type="NCBI Taxonomy" id="960"/>
    <lineage>
        <taxon>Bacteria</taxon>
        <taxon>Pseudomonadati</taxon>
        <taxon>Bdellovibrionota</taxon>
        <taxon>Bacteriovoracia</taxon>
        <taxon>Bacteriovoracales</taxon>
        <taxon>Bacteriovoracaceae</taxon>
        <taxon>Bacteriovorax</taxon>
    </lineage>
</organism>
<dbReference type="Proteomes" id="UP000235584">
    <property type="component" value="Chromosome"/>
</dbReference>
<dbReference type="EMBL" id="CP025704">
    <property type="protein sequence ID" value="AUN98244.1"/>
    <property type="molecule type" value="Genomic_DNA"/>
</dbReference>
<sequence length="156" mass="17573">MKKIMGFLALLTLTTAFAGEVRLVKVKELGVMKNKVIFQSLDVKKVKNSNVVRGKLVAQWGTQVFEVVTGYYTCNTKNVCKLTDYERVATYESCKVKNNKVSCSKKIAGDSYESDSRDVIVSGNPDEVSDEFGHNRTGEYDSEFPVRIQDEYSDIF</sequence>
<evidence type="ECO:0000313" key="1">
    <source>
        <dbReference type="EMBL" id="AUN98244.1"/>
    </source>
</evidence>
<dbReference type="KEGG" id="bsto:C0V70_09030"/>
<evidence type="ECO:0000313" key="2">
    <source>
        <dbReference type="Proteomes" id="UP000235584"/>
    </source>
</evidence>
<name>A0A2K9NU25_BACTC</name>
<reference evidence="1 2" key="1">
    <citation type="submission" date="2018-01" db="EMBL/GenBank/DDBJ databases">
        <title>Complete genome sequence of Bacteriovorax stolpii DSM12778.</title>
        <authorList>
            <person name="Tang B."/>
            <person name="Chang J."/>
        </authorList>
    </citation>
    <scope>NUCLEOTIDE SEQUENCE [LARGE SCALE GENOMIC DNA]</scope>
    <source>
        <strain evidence="1 2">DSM 12778</strain>
    </source>
</reference>
<accession>A0A2K9NU25</accession>
<dbReference type="RefSeq" id="WP_102243535.1">
    <property type="nucleotide sequence ID" value="NZ_CP025704.1"/>
</dbReference>
<gene>
    <name evidence="1" type="ORF">C0V70_09030</name>
</gene>
<protein>
    <submittedName>
        <fullName evidence="1">Uncharacterized protein</fullName>
    </submittedName>
</protein>
<dbReference type="AlphaFoldDB" id="A0A2K9NU25"/>